<sequence length="542" mass="60601">MDLNRLISLFTLISVAALRVSAVSLSTPAAVSALSGSCLRIPCSFSLSPGSAQLDLQLIRLSSSLFMIFKSRRVFSTRPRDALHPDYRGRTVFSGNMNAGDCSITIRHIHREDQNTYQLQTLEQGQRSWVTRATINITVHTVPETPVLSDPGPVTVGQQVVLNCSLRVHCPSDQPRLRWRWERGPQNGSSVHGDTDLHQDGQQMMVLWTSLSFTVPKNINPRVRCEAEYPENRRSAATREILVHFPPRDVLVEVVTLSVRAGGNPLLSCHCKADPPVSQYQWWIVDSGLAPVLLPKHTHSVRIYNVSRNTHVQCIVSNRLGRASSRLTALNVQYAPLIDSSSSRCVWDGLLLSCWCVVHSNPRPAVTWSVNGTQPPDGFNTSSSSVNQTLTATLSGVTHTLLHVHCYAFNALGNSSILLLQRNQSDLLWTVLPCVCAGTLALMMLILLCYCRSSRRRRRVASLQPMSVCVYQRRRPLYINCSEVTHIYSNGSYQLIYQNSTPLFVHSKQTHKRQRRGAQHQRVQRLTAVTSDPETAIYLEVI</sequence>
<keyword evidence="1" id="KW-1185">Reference proteome</keyword>
<evidence type="ECO:0000313" key="1">
    <source>
        <dbReference type="Proteomes" id="UP000000437"/>
    </source>
</evidence>
<evidence type="ECO:0000313" key="2">
    <source>
        <dbReference type="RefSeq" id="XP_073781667.1"/>
    </source>
</evidence>
<gene>
    <name evidence="2" type="primary">LOC101885075</name>
</gene>
<accession>A0AC58HI25</accession>
<proteinExistence type="predicted"/>
<dbReference type="RefSeq" id="XP_073781667.1">
    <property type="nucleotide sequence ID" value="XM_073925566.1"/>
</dbReference>
<dbReference type="Proteomes" id="UP000000437">
    <property type="component" value="Chromosome 16"/>
</dbReference>
<reference evidence="2" key="1">
    <citation type="submission" date="2025-08" db="UniProtKB">
        <authorList>
            <consortium name="RefSeq"/>
        </authorList>
    </citation>
    <scope>IDENTIFICATION</scope>
    <source>
        <strain evidence="2">Tuebingen</strain>
        <tissue evidence="2">Fibroblasts and whole tissue</tissue>
    </source>
</reference>
<organism evidence="1 2">
    <name type="scientific">Danio rerio</name>
    <name type="common">Zebrafish</name>
    <name type="synonym">Brachydanio rerio</name>
    <dbReference type="NCBI Taxonomy" id="7955"/>
    <lineage>
        <taxon>Eukaryota</taxon>
        <taxon>Metazoa</taxon>
        <taxon>Chordata</taxon>
        <taxon>Craniata</taxon>
        <taxon>Vertebrata</taxon>
        <taxon>Euteleostomi</taxon>
        <taxon>Actinopterygii</taxon>
        <taxon>Neopterygii</taxon>
        <taxon>Teleostei</taxon>
        <taxon>Ostariophysi</taxon>
        <taxon>Cypriniformes</taxon>
        <taxon>Danionidae</taxon>
        <taxon>Danioninae</taxon>
        <taxon>Danio</taxon>
    </lineage>
</organism>
<name>A0AC58HI25_DANRE</name>
<protein>
    <submittedName>
        <fullName evidence="2">Schwann cell myelin protein isoform X1</fullName>
    </submittedName>
</protein>